<dbReference type="InterPro" id="IPR025646">
    <property type="entry name" value="DUF4350"/>
</dbReference>
<dbReference type="EMBL" id="QOVK01000007">
    <property type="protein sequence ID" value="RXG21775.1"/>
    <property type="molecule type" value="Genomic_DNA"/>
</dbReference>
<name>A0A4Q0P5W1_9FLAO</name>
<gene>
    <name evidence="2" type="ORF">DSM02_2021</name>
</gene>
<organism evidence="2 3">
    <name type="scientific">Leeuwenhoekiella polynyae</name>
    <dbReference type="NCBI Taxonomy" id="1550906"/>
    <lineage>
        <taxon>Bacteria</taxon>
        <taxon>Pseudomonadati</taxon>
        <taxon>Bacteroidota</taxon>
        <taxon>Flavobacteriia</taxon>
        <taxon>Flavobacteriales</taxon>
        <taxon>Flavobacteriaceae</taxon>
        <taxon>Leeuwenhoekiella</taxon>
    </lineage>
</organism>
<dbReference type="RefSeq" id="WP_128765480.1">
    <property type="nucleotide sequence ID" value="NZ_JBHUOO010000010.1"/>
</dbReference>
<sequence>MSKRYKIMAVLLVVFLSLLIIGEATQPEPVNWFPGYGKQDKIPFGTYVFYDQLPSIIDKDRLEDVNIPPFEFLLDSTDPPEGTYLFLNSSVYNDASESTKILDWVAKGNTLFVASKAISETILDSLCLNTEYLSETSELKKRPLANLSNPSLKASKPYRLNKDVGTVYFDQIDTTQTTILGVYDLIRNNDSTKILEPKVNFIKTPYRKGTVILNTFPEGFTNVFMLDSLNASYTAKALSYLPKEGKIYLDQHYKNSKAKAVSPLYLILTNKYLKWSWYTLLIGALIWIYFEGKRKQRSIPVIKPLPNQTLDYTRTIAGMYLDKKDNHQIAMHQINHLLEYIRSSYTLATDHRDSAFIEKLAAKSGVEQATVKNLIDYTITIRQKAVVTEDELIKLNSLIENFKNSH</sequence>
<protein>
    <recommendedName>
        <fullName evidence="1">DUF4350 domain-containing protein</fullName>
    </recommendedName>
</protein>
<keyword evidence="3" id="KW-1185">Reference proteome</keyword>
<evidence type="ECO:0000313" key="3">
    <source>
        <dbReference type="Proteomes" id="UP000289859"/>
    </source>
</evidence>
<evidence type="ECO:0000313" key="2">
    <source>
        <dbReference type="EMBL" id="RXG21775.1"/>
    </source>
</evidence>
<dbReference type="OrthoDB" id="1111222at2"/>
<evidence type="ECO:0000259" key="1">
    <source>
        <dbReference type="Pfam" id="PF14258"/>
    </source>
</evidence>
<accession>A0A4Q0P5W1</accession>
<reference evidence="2 3" key="1">
    <citation type="submission" date="2018-07" db="EMBL/GenBank/DDBJ databases">
        <title>Leeuwenhoekiella genomics.</title>
        <authorList>
            <person name="Tahon G."/>
            <person name="Willems A."/>
        </authorList>
    </citation>
    <scope>NUCLEOTIDE SEQUENCE [LARGE SCALE GENOMIC DNA]</scope>
    <source>
        <strain evidence="2 3">LMG 29608</strain>
    </source>
</reference>
<proteinExistence type="predicted"/>
<feature type="domain" description="DUF4350" evidence="1">
    <location>
        <begin position="39"/>
        <end position="235"/>
    </location>
</feature>
<dbReference type="Proteomes" id="UP000289859">
    <property type="component" value="Unassembled WGS sequence"/>
</dbReference>
<comment type="caution">
    <text evidence="2">The sequence shown here is derived from an EMBL/GenBank/DDBJ whole genome shotgun (WGS) entry which is preliminary data.</text>
</comment>
<dbReference type="AlphaFoldDB" id="A0A4Q0P5W1"/>
<dbReference type="Pfam" id="PF14258">
    <property type="entry name" value="DUF4350"/>
    <property type="match status" value="1"/>
</dbReference>